<evidence type="ECO:0000259" key="1">
    <source>
        <dbReference type="Pfam" id="PF00561"/>
    </source>
</evidence>
<dbReference type="PANTHER" id="PTHR43798:SF33">
    <property type="entry name" value="HYDROLASE, PUTATIVE (AFU_ORTHOLOGUE AFUA_2G14860)-RELATED"/>
    <property type="match status" value="1"/>
</dbReference>
<dbReference type="InterPro" id="IPR000073">
    <property type="entry name" value="AB_hydrolase_1"/>
</dbReference>
<dbReference type="STRING" id="1818881.A3196_16595"/>
<evidence type="ECO:0000313" key="3">
    <source>
        <dbReference type="Proteomes" id="UP000094849"/>
    </source>
</evidence>
<proteinExistence type="predicted"/>
<keyword evidence="3" id="KW-1185">Reference proteome</keyword>
<dbReference type="InterPro" id="IPR000639">
    <property type="entry name" value="Epox_hydrolase-like"/>
</dbReference>
<dbReference type="InterPro" id="IPR050266">
    <property type="entry name" value="AB_hydrolase_sf"/>
</dbReference>
<dbReference type="AlphaFoldDB" id="A0A1E2UVF4"/>
<comment type="caution">
    <text evidence="2">The sequence shown here is derived from an EMBL/GenBank/DDBJ whole genome shotgun (WGS) entry which is preliminary data.</text>
</comment>
<dbReference type="EMBL" id="LVJZ01000003">
    <property type="protein sequence ID" value="ODB98700.1"/>
    <property type="molecule type" value="Genomic_DNA"/>
</dbReference>
<dbReference type="PANTHER" id="PTHR43798">
    <property type="entry name" value="MONOACYLGLYCEROL LIPASE"/>
    <property type="match status" value="1"/>
</dbReference>
<organism evidence="2 3">
    <name type="scientific">Candidatus Thiodiazotropha endoloripes</name>
    <dbReference type="NCBI Taxonomy" id="1818881"/>
    <lineage>
        <taxon>Bacteria</taxon>
        <taxon>Pseudomonadati</taxon>
        <taxon>Pseudomonadota</taxon>
        <taxon>Gammaproteobacteria</taxon>
        <taxon>Chromatiales</taxon>
        <taxon>Sedimenticolaceae</taxon>
        <taxon>Candidatus Thiodiazotropha</taxon>
    </lineage>
</organism>
<dbReference type="GO" id="GO:0003824">
    <property type="term" value="F:catalytic activity"/>
    <property type="evidence" value="ECO:0007669"/>
    <property type="project" value="InterPro"/>
</dbReference>
<evidence type="ECO:0000313" key="2">
    <source>
        <dbReference type="EMBL" id="ODB98700.1"/>
    </source>
</evidence>
<dbReference type="InterPro" id="IPR029058">
    <property type="entry name" value="AB_hydrolase_fold"/>
</dbReference>
<dbReference type="PRINTS" id="PR00412">
    <property type="entry name" value="EPOXHYDRLASE"/>
</dbReference>
<gene>
    <name evidence="2" type="ORF">A3196_16595</name>
</gene>
<dbReference type="GO" id="GO:0016020">
    <property type="term" value="C:membrane"/>
    <property type="evidence" value="ECO:0007669"/>
    <property type="project" value="TreeGrafter"/>
</dbReference>
<dbReference type="Proteomes" id="UP000094849">
    <property type="component" value="Unassembled WGS sequence"/>
</dbReference>
<protein>
    <recommendedName>
        <fullName evidence="1">AB hydrolase-1 domain-containing protein</fullName>
    </recommendedName>
</protein>
<feature type="domain" description="AB hydrolase-1" evidence="1">
    <location>
        <begin position="2"/>
        <end position="241"/>
    </location>
</feature>
<reference evidence="2 3" key="1">
    <citation type="submission" date="2016-03" db="EMBL/GenBank/DDBJ databases">
        <title>Chemosynthetic sulphur-oxidizing symbionts of marine invertebrate animals are capable of nitrogen fixation.</title>
        <authorList>
            <person name="Petersen J.M."/>
            <person name="Kemper A."/>
            <person name="Gruber-Vodicka H."/>
            <person name="Cardini U."/>
            <person name="Geest Mvander."/>
            <person name="Kleiner M."/>
            <person name="Bulgheresi S."/>
            <person name="Fussmann M."/>
            <person name="Herbold C."/>
            <person name="Seah B.K.B."/>
            <person name="Antony C.Paul."/>
            <person name="Liu D."/>
            <person name="Belitz A."/>
            <person name="Weber M."/>
        </authorList>
    </citation>
    <scope>NUCLEOTIDE SEQUENCE [LARGE SCALE GENOMIC DNA]</scope>
    <source>
        <strain evidence="2">G_D</strain>
    </source>
</reference>
<dbReference type="SUPFAM" id="SSF53474">
    <property type="entry name" value="alpha/beta-Hydrolases"/>
    <property type="match status" value="1"/>
</dbReference>
<name>A0A1E2UVF4_9GAMM</name>
<dbReference type="Gene3D" id="3.40.50.1820">
    <property type="entry name" value="alpha/beta hydrolase"/>
    <property type="match status" value="1"/>
</dbReference>
<dbReference type="Pfam" id="PF00561">
    <property type="entry name" value="Abhydrolase_1"/>
    <property type="match status" value="1"/>
</dbReference>
<accession>A0A1E2UVF4</accession>
<sequence>MMHGFPDSMHLYDRLVPLLADHRHIITFDFLGWGDSDKPEQHRYDVTSLRRDLEAVIDHFNLNQVVLVMHDASGQPGIDWALDNPHKSSGLVLLNTYYAPSPTLKAPEAIKRFSTPGIYRDISVWATSHFDSLWMQGYNQQIAKFITTEALREPFQKILGYQSLQIRPAFFSLNRVLNEEIEKRQEMIPALKRLQTPVRIIFGNDDKDLNAGVAKEFHRLLPNSEIHLVDGAGHFVQIDKPSVVASLIRDFPISDGEGQ</sequence>